<organism evidence="3 4">
    <name type="scientific">Cobetia marina</name>
    <name type="common">Deleya marina</name>
    <dbReference type="NCBI Taxonomy" id="28258"/>
    <lineage>
        <taxon>Bacteria</taxon>
        <taxon>Pseudomonadati</taxon>
        <taxon>Pseudomonadota</taxon>
        <taxon>Gammaproteobacteria</taxon>
        <taxon>Oceanospirillales</taxon>
        <taxon>Halomonadaceae</taxon>
        <taxon>Cobetia</taxon>
    </lineage>
</organism>
<proteinExistence type="predicted"/>
<dbReference type="Proteomes" id="UP001378242">
    <property type="component" value="Unassembled WGS sequence"/>
</dbReference>
<accession>A0ABU9GKC2</accession>
<feature type="transmembrane region" description="Helical" evidence="1">
    <location>
        <begin position="65"/>
        <end position="89"/>
    </location>
</feature>
<name>A0ABU9GKC2_COBMA</name>
<sequence length="344" mass="39295">MNFLGLEKKGFFANKLNRELTKEEVENQLNQKVKASENPRDCLNIIKMNGSCLEVVDKWFIFKGLACFTGGCLSIYLLLMVSIIAYGTIQSNNPAAIWFLMFAVFIHAPIFYIAFRLLSLEMFKQTHYPIRFDAESNKIHALLPGGEVVNINWNDAFVFLNKTRHPFAIKPSSSFHYEVCIHVLSSDRSHVLQTFSLGSFSETKGDAINLWEFVRVFMEDSSSHRKLANNVSYYLPIEEKAESFKLSVMLVMAPASGYPLLQLITAPITSLFVLGRRLSVVTSQIPKWPECSLEYDGEEVNVYRNENKKLTFLDSKWPLICFAVGFMVTMTMMTWGLVSLYYSL</sequence>
<dbReference type="InterPro" id="IPR046554">
    <property type="entry name" value="DUF6708"/>
</dbReference>
<keyword evidence="1" id="KW-0472">Membrane</keyword>
<keyword evidence="4" id="KW-1185">Reference proteome</keyword>
<feature type="transmembrane region" description="Helical" evidence="1">
    <location>
        <begin position="317"/>
        <end position="342"/>
    </location>
</feature>
<evidence type="ECO:0000256" key="1">
    <source>
        <dbReference type="SAM" id="Phobius"/>
    </source>
</evidence>
<reference evidence="3 4" key="1">
    <citation type="submission" date="2024-02" db="EMBL/GenBank/DDBJ databases">
        <title>Bacteria isolated from the canopy kelp, Nereocystis luetkeana.</title>
        <authorList>
            <person name="Pfister C.A."/>
            <person name="Younker I.T."/>
            <person name="Light S.H."/>
        </authorList>
    </citation>
    <scope>NUCLEOTIDE SEQUENCE [LARGE SCALE GENOMIC DNA]</scope>
    <source>
        <strain evidence="3 4">TI.5.07</strain>
    </source>
</reference>
<dbReference type="EMBL" id="JBAKAP010000027">
    <property type="protein sequence ID" value="MEL0618552.1"/>
    <property type="molecule type" value="Genomic_DNA"/>
</dbReference>
<evidence type="ECO:0000313" key="4">
    <source>
        <dbReference type="Proteomes" id="UP001378242"/>
    </source>
</evidence>
<evidence type="ECO:0000313" key="3">
    <source>
        <dbReference type="EMBL" id="MEL0618552.1"/>
    </source>
</evidence>
<dbReference type="RefSeq" id="WP_341542915.1">
    <property type="nucleotide sequence ID" value="NZ_JBAKAP010000027.1"/>
</dbReference>
<evidence type="ECO:0000259" key="2">
    <source>
        <dbReference type="Pfam" id="PF20455"/>
    </source>
</evidence>
<keyword evidence="1" id="KW-0812">Transmembrane</keyword>
<dbReference type="Pfam" id="PF20455">
    <property type="entry name" value="DUF6708"/>
    <property type="match status" value="1"/>
</dbReference>
<protein>
    <recommendedName>
        <fullName evidence="2">DUF6708 domain-containing protein</fullName>
    </recommendedName>
</protein>
<feature type="transmembrane region" description="Helical" evidence="1">
    <location>
        <begin position="95"/>
        <end position="115"/>
    </location>
</feature>
<comment type="caution">
    <text evidence="3">The sequence shown here is derived from an EMBL/GenBank/DDBJ whole genome shotgun (WGS) entry which is preliminary data.</text>
</comment>
<keyword evidence="1" id="KW-1133">Transmembrane helix</keyword>
<gene>
    <name evidence="3" type="ORF">V6243_17120</name>
</gene>
<feature type="domain" description="DUF6708" evidence="2">
    <location>
        <begin position="110"/>
        <end position="290"/>
    </location>
</feature>